<evidence type="ECO:0000313" key="3">
    <source>
        <dbReference type="Proteomes" id="UP001054857"/>
    </source>
</evidence>
<organism evidence="2 3">
    <name type="scientific">Astrephomene gubernaculifera</name>
    <dbReference type="NCBI Taxonomy" id="47775"/>
    <lineage>
        <taxon>Eukaryota</taxon>
        <taxon>Viridiplantae</taxon>
        <taxon>Chlorophyta</taxon>
        <taxon>core chlorophytes</taxon>
        <taxon>Chlorophyceae</taxon>
        <taxon>CS clade</taxon>
        <taxon>Chlamydomonadales</taxon>
        <taxon>Astrephomenaceae</taxon>
        <taxon>Astrephomene</taxon>
    </lineage>
</organism>
<dbReference type="EMBL" id="BMAR01000001">
    <property type="protein sequence ID" value="GFR39668.1"/>
    <property type="molecule type" value="Genomic_DNA"/>
</dbReference>
<keyword evidence="3" id="KW-1185">Reference proteome</keyword>
<dbReference type="AlphaFoldDB" id="A0AAD3DFF6"/>
<proteinExistence type="predicted"/>
<sequence length="135" mass="15456">MQIASLQKNYSIYPMDRSKQENEEPRTWQGFGQAVLGNLHRGWMCFDKWAGWLIGLDNSKYQWAVAEYHLQKQEEEREVARHLRAEDHVRQNMEEGLQPGAAAEGPQENSSSGRSPSGVQVQMEMSRPPSKAIAR</sequence>
<name>A0AAD3DFF6_9CHLO</name>
<gene>
    <name evidence="2" type="ORF">Agub_g139</name>
</gene>
<comment type="caution">
    <text evidence="2">The sequence shown here is derived from an EMBL/GenBank/DDBJ whole genome shotgun (WGS) entry which is preliminary data.</text>
</comment>
<feature type="compositionally biased region" description="Polar residues" evidence="1">
    <location>
        <begin position="107"/>
        <end position="120"/>
    </location>
</feature>
<dbReference type="Proteomes" id="UP001054857">
    <property type="component" value="Unassembled WGS sequence"/>
</dbReference>
<reference evidence="2 3" key="1">
    <citation type="journal article" date="2021" name="Sci. Rep.">
        <title>Genome sequencing of the multicellular alga Astrephomene provides insights into convergent evolution of germ-soma differentiation.</title>
        <authorList>
            <person name="Yamashita S."/>
            <person name="Yamamoto K."/>
            <person name="Matsuzaki R."/>
            <person name="Suzuki S."/>
            <person name="Yamaguchi H."/>
            <person name="Hirooka S."/>
            <person name="Minakuchi Y."/>
            <person name="Miyagishima S."/>
            <person name="Kawachi M."/>
            <person name="Toyoda A."/>
            <person name="Nozaki H."/>
        </authorList>
    </citation>
    <scope>NUCLEOTIDE SEQUENCE [LARGE SCALE GENOMIC DNA]</scope>
    <source>
        <strain evidence="2 3">NIES-4017</strain>
    </source>
</reference>
<accession>A0AAD3DFF6</accession>
<evidence type="ECO:0000313" key="2">
    <source>
        <dbReference type="EMBL" id="GFR39668.1"/>
    </source>
</evidence>
<evidence type="ECO:0000256" key="1">
    <source>
        <dbReference type="SAM" id="MobiDB-lite"/>
    </source>
</evidence>
<feature type="compositionally biased region" description="Basic and acidic residues" evidence="1">
    <location>
        <begin position="77"/>
        <end position="93"/>
    </location>
</feature>
<protein>
    <submittedName>
        <fullName evidence="2">Uncharacterized protein</fullName>
    </submittedName>
</protein>
<feature type="region of interest" description="Disordered" evidence="1">
    <location>
        <begin position="77"/>
        <end position="135"/>
    </location>
</feature>